<comment type="caution">
    <text evidence="1">The sequence shown here is derived from an EMBL/GenBank/DDBJ whole genome shotgun (WGS) entry which is preliminary data.</text>
</comment>
<dbReference type="Proteomes" id="UP001384579">
    <property type="component" value="Unassembled WGS sequence"/>
</dbReference>
<organism evidence="1 2">
    <name type="scientific">Microcoleus anatoxicus PTRS2</name>
    <dbReference type="NCBI Taxonomy" id="2705321"/>
    <lineage>
        <taxon>Bacteria</taxon>
        <taxon>Bacillati</taxon>
        <taxon>Cyanobacteriota</taxon>
        <taxon>Cyanophyceae</taxon>
        <taxon>Oscillatoriophycideae</taxon>
        <taxon>Oscillatoriales</taxon>
        <taxon>Microcoleaceae</taxon>
        <taxon>Microcoleus</taxon>
        <taxon>Microcoleus anatoxicus</taxon>
    </lineage>
</organism>
<gene>
    <name evidence="1" type="ORF">WMG39_21015</name>
</gene>
<sequence>MKWLTDDEFFVTKVGTGVNSVESGDRALRMGSAIANKNFKLGVDK</sequence>
<keyword evidence="2" id="KW-1185">Reference proteome</keyword>
<proteinExistence type="predicted"/>
<evidence type="ECO:0000313" key="2">
    <source>
        <dbReference type="Proteomes" id="UP001384579"/>
    </source>
</evidence>
<reference evidence="1 2" key="1">
    <citation type="journal article" date="2020" name="Harmful Algae">
        <title>Molecular and morphological characterization of a novel dihydroanatoxin-a producing Microcoleus species (cyanobacteria) from the Russian River, California, USA.</title>
        <authorList>
            <person name="Conklin K.Y."/>
            <person name="Stancheva R."/>
            <person name="Otten T.G."/>
            <person name="Fadness R."/>
            <person name="Boyer G.L."/>
            <person name="Read B."/>
            <person name="Zhang X."/>
            <person name="Sheath R.G."/>
        </authorList>
    </citation>
    <scope>NUCLEOTIDE SEQUENCE [LARGE SCALE GENOMIC DNA]</scope>
    <source>
        <strain evidence="1 2">PTRS2</strain>
    </source>
</reference>
<accession>A0ABU8YS88</accession>
<evidence type="ECO:0000313" key="1">
    <source>
        <dbReference type="EMBL" id="MEK0187312.1"/>
    </source>
</evidence>
<name>A0ABU8YS88_9CYAN</name>
<dbReference type="RefSeq" id="WP_340519179.1">
    <property type="nucleotide sequence ID" value="NZ_JBBLXS010000337.1"/>
</dbReference>
<dbReference type="EMBL" id="JBBLXS010000337">
    <property type="protein sequence ID" value="MEK0187312.1"/>
    <property type="molecule type" value="Genomic_DNA"/>
</dbReference>
<protein>
    <submittedName>
        <fullName evidence="1">Uncharacterized protein</fullName>
    </submittedName>
</protein>